<evidence type="ECO:0000256" key="2">
    <source>
        <dbReference type="ARBA" id="ARBA00022475"/>
    </source>
</evidence>
<feature type="transmembrane region" description="Helical" evidence="7">
    <location>
        <begin position="253"/>
        <end position="274"/>
    </location>
</feature>
<dbReference type="PANTHER" id="PTHR30572:SF4">
    <property type="entry name" value="ABC TRANSPORTER PERMEASE YTRF"/>
    <property type="match status" value="1"/>
</dbReference>
<dbReference type="AlphaFoldDB" id="A0A9D2IKI0"/>
<evidence type="ECO:0000313" key="10">
    <source>
        <dbReference type="EMBL" id="HIZ14279.1"/>
    </source>
</evidence>
<comment type="caution">
    <text evidence="10">The sequence shown here is derived from an EMBL/GenBank/DDBJ whole genome shotgun (WGS) entry which is preliminary data.</text>
</comment>
<dbReference type="Pfam" id="PF02687">
    <property type="entry name" value="FtsX"/>
    <property type="match status" value="2"/>
</dbReference>
<gene>
    <name evidence="10" type="ORF">H9817_10185</name>
</gene>
<feature type="transmembrane region" description="Helical" evidence="7">
    <location>
        <begin position="351"/>
        <end position="371"/>
    </location>
</feature>
<organism evidence="10 11">
    <name type="scientific">Candidatus Mediterraneibacter stercorigallinarum</name>
    <dbReference type="NCBI Taxonomy" id="2838686"/>
    <lineage>
        <taxon>Bacteria</taxon>
        <taxon>Bacillati</taxon>
        <taxon>Bacillota</taxon>
        <taxon>Clostridia</taxon>
        <taxon>Lachnospirales</taxon>
        <taxon>Lachnospiraceae</taxon>
        <taxon>Mediterraneibacter</taxon>
    </lineage>
</organism>
<feature type="transmembrane region" description="Helical" evidence="7">
    <location>
        <begin position="741"/>
        <end position="763"/>
    </location>
</feature>
<evidence type="ECO:0000256" key="4">
    <source>
        <dbReference type="ARBA" id="ARBA00022989"/>
    </source>
</evidence>
<feature type="transmembrane region" description="Helical" evidence="7">
    <location>
        <begin position="647"/>
        <end position="671"/>
    </location>
</feature>
<name>A0A9D2IKI0_9FIRM</name>
<accession>A0A9D2IKI0</accession>
<reference evidence="10" key="2">
    <citation type="submission" date="2021-04" db="EMBL/GenBank/DDBJ databases">
        <authorList>
            <person name="Gilroy R."/>
        </authorList>
    </citation>
    <scope>NUCLEOTIDE SEQUENCE</scope>
    <source>
        <strain evidence="10">ChiGjej1B1-13045</strain>
    </source>
</reference>
<evidence type="ECO:0000256" key="1">
    <source>
        <dbReference type="ARBA" id="ARBA00004651"/>
    </source>
</evidence>
<dbReference type="InterPro" id="IPR050250">
    <property type="entry name" value="Macrolide_Exporter_MacB"/>
</dbReference>
<comment type="similarity">
    <text evidence="6">Belongs to the ABC-4 integral membrane protein family.</text>
</comment>
<evidence type="ECO:0000256" key="7">
    <source>
        <dbReference type="SAM" id="Phobius"/>
    </source>
</evidence>
<protein>
    <submittedName>
        <fullName evidence="10">FtsX-like permease family protein</fullName>
    </submittedName>
</protein>
<feature type="transmembrane region" description="Helical" evidence="7">
    <location>
        <begin position="316"/>
        <end position="339"/>
    </location>
</feature>
<evidence type="ECO:0000256" key="3">
    <source>
        <dbReference type="ARBA" id="ARBA00022692"/>
    </source>
</evidence>
<dbReference type="InterPro" id="IPR025857">
    <property type="entry name" value="MacB_PCD"/>
</dbReference>
<feature type="transmembrane region" description="Helical" evidence="7">
    <location>
        <begin position="424"/>
        <end position="445"/>
    </location>
</feature>
<reference evidence="10" key="1">
    <citation type="journal article" date="2021" name="PeerJ">
        <title>Extensive microbial diversity within the chicken gut microbiome revealed by metagenomics and culture.</title>
        <authorList>
            <person name="Gilroy R."/>
            <person name="Ravi A."/>
            <person name="Getino M."/>
            <person name="Pursley I."/>
            <person name="Horton D.L."/>
            <person name="Alikhan N.F."/>
            <person name="Baker D."/>
            <person name="Gharbi K."/>
            <person name="Hall N."/>
            <person name="Watson M."/>
            <person name="Adriaenssens E.M."/>
            <person name="Foster-Nyarko E."/>
            <person name="Jarju S."/>
            <person name="Secka A."/>
            <person name="Antonio M."/>
            <person name="Oren A."/>
            <person name="Chaudhuri R.R."/>
            <person name="La Ragione R."/>
            <person name="Hildebrand F."/>
            <person name="Pallen M.J."/>
        </authorList>
    </citation>
    <scope>NUCLEOTIDE SEQUENCE</scope>
    <source>
        <strain evidence="10">ChiGjej1B1-13045</strain>
    </source>
</reference>
<feature type="domain" description="ABC3 transporter permease C-terminal" evidence="8">
    <location>
        <begin position="260"/>
        <end position="383"/>
    </location>
</feature>
<dbReference type="Proteomes" id="UP000824017">
    <property type="component" value="Unassembled WGS sequence"/>
</dbReference>
<feature type="domain" description="MacB-like periplasmic core" evidence="9">
    <location>
        <begin position="460"/>
        <end position="622"/>
    </location>
</feature>
<evidence type="ECO:0000256" key="6">
    <source>
        <dbReference type="ARBA" id="ARBA00038076"/>
    </source>
</evidence>
<dbReference type="PANTHER" id="PTHR30572">
    <property type="entry name" value="MEMBRANE COMPONENT OF TRANSPORTER-RELATED"/>
    <property type="match status" value="1"/>
</dbReference>
<sequence length="782" mass="84229">MKSYLDLVRISAKIRRKQSRMTRLCIVLAVFLVAAIFSMADMEIQSQIYQVIQSNGSWHAAFQGIDGQQEKLIRARAEAENAASYTMVSDGTEGDYLIEGTSAAVMGMDENLTEMMPAVRFQEGGFPDSADEAAVTESVRGQLGLEIGDTVHLTSSAGEELSLTVAGVLEDDSVMGGENAFGLLINSKAVDKYFSNTVESGDVTLLVQFHRFCNIQKTLDDICGELGIDPALVGTNARLLALQFQSNDSGITGLYSVAAVLAVLVTVAGVLMISSSMNSSVARRTQFFGMMRCLGADQRQVRRLVRSEALNWCRTAIPIGLGMSVLVVWALCAMLRAISPTYFNGLPVFGVSWPGLAAGVLVGLVTVLLAARSPAKRAAKVSPLTAVSENAGSARQVRGAVHTRLFHIETALGIHHAAGSRKNFLLMAGSFAFSIILFLSFSPAVDFMNHAIKPLRPSAPDLSVVSQDNTCSIPRELAEELRDNPVIKKVYGRSFACAVPARAGGEEIQIDLVSYEENQFRWAEDAAAQGSLADAEAGKGVMAVKMNAAREFSVGEEIEIDFTSGTKTVNVSGVLNESVFHVSDGSTVLICSEELFRELTGQTDYTVIDVQFQRGVTDRDVEKIRALAGDSFTVEDNREDNSEVRGAYYSFALFLYGFLAVITLISVFNIINSISMSVSARIQQYGAMRAIGMSSSQLLRMIAAEAVTYVVWGMIAGCAAGLLLNWKIFGLLVTDRWGDPWYVPVSAIAVILAVMTAAAVAAVKIPARQIREMSVADTISAM</sequence>
<feature type="domain" description="MacB-like periplasmic core" evidence="9">
    <location>
        <begin position="22"/>
        <end position="186"/>
    </location>
</feature>
<dbReference type="InterPro" id="IPR003838">
    <property type="entry name" value="ABC3_permease_C"/>
</dbReference>
<keyword evidence="4 7" id="KW-1133">Transmembrane helix</keyword>
<feature type="transmembrane region" description="Helical" evidence="7">
    <location>
        <begin position="706"/>
        <end position="729"/>
    </location>
</feature>
<keyword evidence="5 7" id="KW-0472">Membrane</keyword>
<evidence type="ECO:0000259" key="8">
    <source>
        <dbReference type="Pfam" id="PF02687"/>
    </source>
</evidence>
<dbReference type="GO" id="GO:0005886">
    <property type="term" value="C:plasma membrane"/>
    <property type="evidence" value="ECO:0007669"/>
    <property type="project" value="UniProtKB-SubCell"/>
</dbReference>
<keyword evidence="2" id="KW-1003">Cell membrane</keyword>
<dbReference type="EMBL" id="DXCD01000261">
    <property type="protein sequence ID" value="HIZ14279.1"/>
    <property type="molecule type" value="Genomic_DNA"/>
</dbReference>
<evidence type="ECO:0000313" key="11">
    <source>
        <dbReference type="Proteomes" id="UP000824017"/>
    </source>
</evidence>
<evidence type="ECO:0000259" key="9">
    <source>
        <dbReference type="Pfam" id="PF12704"/>
    </source>
</evidence>
<dbReference type="GO" id="GO:0022857">
    <property type="term" value="F:transmembrane transporter activity"/>
    <property type="evidence" value="ECO:0007669"/>
    <property type="project" value="TreeGrafter"/>
</dbReference>
<comment type="subcellular location">
    <subcellularLocation>
        <location evidence="1">Cell membrane</location>
        <topology evidence="1">Multi-pass membrane protein</topology>
    </subcellularLocation>
</comment>
<evidence type="ECO:0000256" key="5">
    <source>
        <dbReference type="ARBA" id="ARBA00023136"/>
    </source>
</evidence>
<dbReference type="Pfam" id="PF12704">
    <property type="entry name" value="MacB_PCD"/>
    <property type="match status" value="2"/>
</dbReference>
<feature type="domain" description="ABC3 transporter permease C-terminal" evidence="8">
    <location>
        <begin position="658"/>
        <end position="774"/>
    </location>
</feature>
<keyword evidence="3 7" id="KW-0812">Transmembrane</keyword>
<proteinExistence type="inferred from homology"/>